<dbReference type="AlphaFoldDB" id="A0A829YCB8"/>
<name>A0A829YCB8_9GAMM</name>
<keyword evidence="2" id="KW-1185">Reference proteome</keyword>
<accession>A0A829YCB8</accession>
<dbReference type="Proteomes" id="UP000445000">
    <property type="component" value="Unassembled WGS sequence"/>
</dbReference>
<evidence type="ECO:0000313" key="2">
    <source>
        <dbReference type="Proteomes" id="UP000445000"/>
    </source>
</evidence>
<gene>
    <name evidence="1" type="ORF">GCM10011487_22420</name>
</gene>
<reference evidence="2" key="1">
    <citation type="submission" date="2020-01" db="EMBL/GenBank/DDBJ databases">
        <title>'Steroidobacter agaridevorans' sp. nov., agar-degrading bacteria isolated from rhizosphere soils.</title>
        <authorList>
            <person name="Ikenaga M."/>
            <person name="Kataoka M."/>
            <person name="Murouchi A."/>
            <person name="Katsuragi S."/>
            <person name="Sakai M."/>
        </authorList>
    </citation>
    <scope>NUCLEOTIDE SEQUENCE [LARGE SCALE GENOMIC DNA]</scope>
    <source>
        <strain evidence="2">YU21-B</strain>
    </source>
</reference>
<evidence type="ECO:0000313" key="1">
    <source>
        <dbReference type="EMBL" id="GFE80242.1"/>
    </source>
</evidence>
<dbReference type="EMBL" id="BLJN01000002">
    <property type="protein sequence ID" value="GFE80242.1"/>
    <property type="molecule type" value="Genomic_DNA"/>
</dbReference>
<sequence length="77" mass="8407">MSNDTRAVVRHERGRVAQQGISGEIRRLQKTHALLIAIQFASNHDAEFDVSDALAAIIGAIEESLRALDKIALEAAR</sequence>
<comment type="caution">
    <text evidence="1">The sequence shown here is derived from an EMBL/GenBank/DDBJ whole genome shotgun (WGS) entry which is preliminary data.</text>
</comment>
<protein>
    <submittedName>
        <fullName evidence="1">Uncharacterized protein</fullName>
    </submittedName>
</protein>
<organism evidence="1 2">
    <name type="scientific">Steroidobacter agaridevorans</name>
    <dbReference type="NCBI Taxonomy" id="2695856"/>
    <lineage>
        <taxon>Bacteria</taxon>
        <taxon>Pseudomonadati</taxon>
        <taxon>Pseudomonadota</taxon>
        <taxon>Gammaproteobacteria</taxon>
        <taxon>Steroidobacterales</taxon>
        <taxon>Steroidobacteraceae</taxon>
        <taxon>Steroidobacter</taxon>
    </lineage>
</organism>
<dbReference type="RefSeq" id="WP_161811951.1">
    <property type="nucleotide sequence ID" value="NZ_BLJN01000002.1"/>
</dbReference>
<proteinExistence type="predicted"/>